<organism evidence="2 3">
    <name type="scientific">Hallella seregens ATCC 51272</name>
    <dbReference type="NCBI Taxonomy" id="1336250"/>
    <lineage>
        <taxon>Bacteria</taxon>
        <taxon>Pseudomonadati</taxon>
        <taxon>Bacteroidota</taxon>
        <taxon>Bacteroidia</taxon>
        <taxon>Bacteroidales</taxon>
        <taxon>Prevotellaceae</taxon>
        <taxon>Hallella</taxon>
    </lineage>
</organism>
<dbReference type="InterPro" id="IPR001347">
    <property type="entry name" value="SIS_dom"/>
</dbReference>
<reference evidence="2 3" key="1">
    <citation type="submission" date="2024-09" db="EMBL/GenBank/DDBJ databases">
        <authorList>
            <person name="Sun Q."/>
            <person name="Mori K."/>
        </authorList>
    </citation>
    <scope>NUCLEOTIDE SEQUENCE [LARGE SCALE GENOMIC DNA]</scope>
    <source>
        <strain evidence="2 3">ATCC 51272</strain>
    </source>
</reference>
<dbReference type="PANTHER" id="PTHR30390:SF7">
    <property type="entry name" value="PHOSPHOHEPTOSE ISOMERASE"/>
    <property type="match status" value="1"/>
</dbReference>
<dbReference type="Gene3D" id="3.40.50.10490">
    <property type="entry name" value="Glucose-6-phosphate isomerase like protein, domain 1"/>
    <property type="match status" value="1"/>
</dbReference>
<dbReference type="InterPro" id="IPR035461">
    <property type="entry name" value="GmhA/DiaA"/>
</dbReference>
<dbReference type="Pfam" id="PF13580">
    <property type="entry name" value="SIS_2"/>
    <property type="match status" value="1"/>
</dbReference>
<feature type="domain" description="SIS" evidence="1">
    <location>
        <begin position="38"/>
        <end position="196"/>
    </location>
</feature>
<accession>A0ABV5ZLV1</accession>
<dbReference type="CDD" id="cd05006">
    <property type="entry name" value="SIS_GmhA"/>
    <property type="match status" value="1"/>
</dbReference>
<proteinExistence type="predicted"/>
<evidence type="ECO:0000313" key="3">
    <source>
        <dbReference type="Proteomes" id="UP001589688"/>
    </source>
</evidence>
<name>A0ABV5ZLV1_9BACT</name>
<protein>
    <submittedName>
        <fullName evidence="2">SIS domain-containing protein</fullName>
    </submittedName>
</protein>
<dbReference type="PANTHER" id="PTHR30390">
    <property type="entry name" value="SEDOHEPTULOSE 7-PHOSPHATE ISOMERASE / DNAA INITIATOR-ASSOCIATING FACTOR FOR REPLICATION INITIATION"/>
    <property type="match status" value="1"/>
</dbReference>
<dbReference type="RefSeq" id="WP_390183264.1">
    <property type="nucleotide sequence ID" value="NZ_JBHLZF010000002.1"/>
</dbReference>
<comment type="caution">
    <text evidence="2">The sequence shown here is derived from an EMBL/GenBank/DDBJ whole genome shotgun (WGS) entry which is preliminary data.</text>
</comment>
<dbReference type="InterPro" id="IPR050099">
    <property type="entry name" value="SIS_GmhA/DiaA_subfam"/>
</dbReference>
<dbReference type="SUPFAM" id="SSF53697">
    <property type="entry name" value="SIS domain"/>
    <property type="match status" value="1"/>
</dbReference>
<dbReference type="Proteomes" id="UP001589688">
    <property type="component" value="Unassembled WGS sequence"/>
</dbReference>
<keyword evidence="3" id="KW-1185">Reference proteome</keyword>
<dbReference type="EMBL" id="JBHLZF010000002">
    <property type="protein sequence ID" value="MFB9898349.1"/>
    <property type="molecule type" value="Genomic_DNA"/>
</dbReference>
<evidence type="ECO:0000313" key="2">
    <source>
        <dbReference type="EMBL" id="MFB9898349.1"/>
    </source>
</evidence>
<sequence>MAMNELIKSSLTEAHEELKAFMLCDSNIAAIGEAGHVMACTLKSGHKVISCGNGGSLCDATHFAEELTGRYRHGRRSLPAVAINDPAYMTCVGNDFSFNDIFARYVEGIGEEGDTLLAISTSGNSENVLRAAQAAHRKKMKVVGLTSTGGNRLTSLSDVSICAPKSAYSDRIQEIHIKVIHILIQLIEAELEIAEQ</sequence>
<gene>
    <name evidence="2" type="ORF">ACFFK8_11230</name>
</gene>
<dbReference type="PROSITE" id="PS51464">
    <property type="entry name" value="SIS"/>
    <property type="match status" value="1"/>
</dbReference>
<dbReference type="InterPro" id="IPR046348">
    <property type="entry name" value="SIS_dom_sf"/>
</dbReference>
<evidence type="ECO:0000259" key="1">
    <source>
        <dbReference type="PROSITE" id="PS51464"/>
    </source>
</evidence>